<evidence type="ECO:0000259" key="5">
    <source>
        <dbReference type="Pfam" id="PF00291"/>
    </source>
</evidence>
<reference evidence="6 7" key="1">
    <citation type="submission" date="2017-05" db="EMBL/GenBank/DDBJ databases">
        <title>The draft genome sequence of Idiomarina salinarum WNB302.</title>
        <authorList>
            <person name="Sun Y."/>
            <person name="Chen B."/>
            <person name="Du Z."/>
        </authorList>
    </citation>
    <scope>NUCLEOTIDE SEQUENCE [LARGE SCALE GENOMIC DNA]</scope>
    <source>
        <strain evidence="6 7">WNB302</strain>
    </source>
</reference>
<dbReference type="PANTHER" id="PTHR43050">
    <property type="entry name" value="SERINE / THREONINE RACEMASE FAMILY MEMBER"/>
    <property type="match status" value="1"/>
</dbReference>
<dbReference type="SUPFAM" id="SSF53686">
    <property type="entry name" value="Tryptophan synthase beta subunit-like PLP-dependent enzymes"/>
    <property type="match status" value="1"/>
</dbReference>
<comment type="caution">
    <text evidence="6">The sequence shown here is derived from an EMBL/GenBank/DDBJ whole genome shotgun (WGS) entry which is preliminary data.</text>
</comment>
<comment type="similarity">
    <text evidence="2">Belongs to the serine/threonine dehydratase family.</text>
</comment>
<evidence type="ECO:0000313" key="6">
    <source>
        <dbReference type="EMBL" id="OZV67260.1"/>
    </source>
</evidence>
<dbReference type="GO" id="GO:0018114">
    <property type="term" value="F:threonine racemase activity"/>
    <property type="evidence" value="ECO:0007669"/>
    <property type="project" value="TreeGrafter"/>
</dbReference>
<comment type="cofactor">
    <cofactor evidence="1">
        <name>pyridoxal 5'-phosphate</name>
        <dbReference type="ChEBI" id="CHEBI:597326"/>
    </cofactor>
</comment>
<dbReference type="GO" id="GO:0070179">
    <property type="term" value="P:D-serine biosynthetic process"/>
    <property type="evidence" value="ECO:0007669"/>
    <property type="project" value="TreeGrafter"/>
</dbReference>
<evidence type="ECO:0000256" key="4">
    <source>
        <dbReference type="ARBA" id="ARBA00023239"/>
    </source>
</evidence>
<dbReference type="FunFam" id="3.40.50.1100:FF:000007">
    <property type="entry name" value="L-threonine dehydratase catabolic TdcB"/>
    <property type="match status" value="1"/>
</dbReference>
<dbReference type="GO" id="GO:0005524">
    <property type="term" value="F:ATP binding"/>
    <property type="evidence" value="ECO:0007669"/>
    <property type="project" value="TreeGrafter"/>
</dbReference>
<keyword evidence="3" id="KW-0663">Pyridoxal phosphate</keyword>
<dbReference type="OrthoDB" id="9811476at2"/>
<dbReference type="InterPro" id="IPR001926">
    <property type="entry name" value="TrpB-like_PALP"/>
</dbReference>
<evidence type="ECO:0000256" key="3">
    <source>
        <dbReference type="ARBA" id="ARBA00022898"/>
    </source>
</evidence>
<keyword evidence="7" id="KW-1185">Reference proteome</keyword>
<dbReference type="GO" id="GO:0030378">
    <property type="term" value="F:serine racemase activity"/>
    <property type="evidence" value="ECO:0007669"/>
    <property type="project" value="TreeGrafter"/>
</dbReference>
<gene>
    <name evidence="6" type="ORF">CA834_12555</name>
</gene>
<sequence length="340" mass="37448">MFSVYKSLEEKVNALKTPLKSPQGDNQDDLKQTLTEVHNKIKPFIHRTPVLTSELLNEKAGCHLFFKCENFQKMGAFKMRGAANAILSLSEEERQRGVVTHSSGNFAQAVALAAQKLNVRAYIVMPENAPQVKKDGVKTYQGEIIECESTPEAREETAIKIKEEKGASFLHPSNQDEVIYGNSTAAMELLEDYPELDVILAPVGGGGLIAGTALAAHYFGNGCKVIGGEPFEVDDAYRSLLSGKIEKNLNTNTIADGLRTYLGDRNFPIIQRHVKKIIRVEEDEIINAMKLIWERMKIIIEPSCAVPFAAVLKNKEEFATKNVGIILSGGNVDVTNLPFG</sequence>
<dbReference type="GO" id="GO:0030170">
    <property type="term" value="F:pyridoxal phosphate binding"/>
    <property type="evidence" value="ECO:0007669"/>
    <property type="project" value="TreeGrafter"/>
</dbReference>
<dbReference type="InterPro" id="IPR036052">
    <property type="entry name" value="TrpB-like_PALP_sf"/>
</dbReference>
<name>A0A265UPN5_9FLAO</name>
<proteinExistence type="inferred from homology"/>
<keyword evidence="4" id="KW-0456">Lyase</keyword>
<evidence type="ECO:0000313" key="7">
    <source>
        <dbReference type="Proteomes" id="UP000216840"/>
    </source>
</evidence>
<evidence type="ECO:0000256" key="2">
    <source>
        <dbReference type="ARBA" id="ARBA00010869"/>
    </source>
</evidence>
<dbReference type="PANTHER" id="PTHR43050:SF1">
    <property type="entry name" value="SERINE RACEMASE"/>
    <property type="match status" value="1"/>
</dbReference>
<dbReference type="GO" id="GO:0000287">
    <property type="term" value="F:magnesium ion binding"/>
    <property type="evidence" value="ECO:0007669"/>
    <property type="project" value="TreeGrafter"/>
</dbReference>
<dbReference type="Pfam" id="PF00291">
    <property type="entry name" value="PALP"/>
    <property type="match status" value="1"/>
</dbReference>
<dbReference type="Gene3D" id="3.40.50.1100">
    <property type="match status" value="2"/>
</dbReference>
<dbReference type="GO" id="GO:0003941">
    <property type="term" value="F:L-serine ammonia-lyase activity"/>
    <property type="evidence" value="ECO:0007669"/>
    <property type="project" value="TreeGrafter"/>
</dbReference>
<dbReference type="CDD" id="cd01562">
    <property type="entry name" value="Thr-dehyd"/>
    <property type="match status" value="1"/>
</dbReference>
<protein>
    <submittedName>
        <fullName evidence="6">Serine dehydratase</fullName>
    </submittedName>
</protein>
<dbReference type="EMBL" id="NGJN01000007">
    <property type="protein sequence ID" value="OZV67260.1"/>
    <property type="molecule type" value="Genomic_DNA"/>
</dbReference>
<accession>A0A265UPN5</accession>
<evidence type="ECO:0000256" key="1">
    <source>
        <dbReference type="ARBA" id="ARBA00001933"/>
    </source>
</evidence>
<feature type="domain" description="Tryptophan synthase beta chain-like PALP" evidence="5">
    <location>
        <begin position="42"/>
        <end position="329"/>
    </location>
</feature>
<dbReference type="Proteomes" id="UP000216840">
    <property type="component" value="Unassembled WGS sequence"/>
</dbReference>
<dbReference type="AlphaFoldDB" id="A0A265UPN5"/>
<organism evidence="6 7">
    <name type="scientific">Winogradskyella aurantia</name>
    <dbReference type="NCBI Taxonomy" id="1915063"/>
    <lineage>
        <taxon>Bacteria</taxon>
        <taxon>Pseudomonadati</taxon>
        <taxon>Bacteroidota</taxon>
        <taxon>Flavobacteriia</taxon>
        <taxon>Flavobacteriales</taxon>
        <taxon>Flavobacteriaceae</taxon>
        <taxon>Winogradskyella</taxon>
    </lineage>
</organism>